<dbReference type="EMBL" id="QOHO01000057">
    <property type="protein sequence ID" value="RFZ77592.1"/>
    <property type="molecule type" value="Genomic_DNA"/>
</dbReference>
<name>A0A3E2N9D2_9FIRM</name>
<sequence>MGYCARMARQQFAAKTEYTGRIIAKIKRYAYTAELDDDGNIIGLNFKGNKLALNEDDMFQAIAPYIESGSFIEMHGDDNAKWRWIFENGKVKKTYATVVWP</sequence>
<proteinExistence type="predicted"/>
<dbReference type="RefSeq" id="WP_117418255.1">
    <property type="nucleotide sequence ID" value="NZ_QOHO01000057.1"/>
</dbReference>
<gene>
    <name evidence="1" type="ORF">DS742_17405</name>
</gene>
<evidence type="ECO:0000313" key="2">
    <source>
        <dbReference type="Proteomes" id="UP000260680"/>
    </source>
</evidence>
<protein>
    <submittedName>
        <fullName evidence="1">Uncharacterized protein</fullName>
    </submittedName>
</protein>
<accession>A0A3E2N9D2</accession>
<evidence type="ECO:0000313" key="1">
    <source>
        <dbReference type="EMBL" id="RFZ77592.1"/>
    </source>
</evidence>
<dbReference type="Proteomes" id="UP000260680">
    <property type="component" value="Unassembled WGS sequence"/>
</dbReference>
<reference evidence="1 2" key="1">
    <citation type="submission" date="2018-07" db="EMBL/GenBank/DDBJ databases">
        <title>New species, Clostridium PI-S10-A1B.</title>
        <authorList>
            <person name="Krishna G."/>
            <person name="Summeta K."/>
            <person name="Shikha S."/>
            <person name="Prabhu P.B."/>
            <person name="Suresh K."/>
        </authorList>
    </citation>
    <scope>NUCLEOTIDE SEQUENCE [LARGE SCALE GENOMIC DNA]</scope>
    <source>
        <strain evidence="1 2">PI-S10-A1B</strain>
    </source>
</reference>
<organism evidence="1 2">
    <name type="scientific">Lacrimispora amygdalina</name>
    <dbReference type="NCBI Taxonomy" id="253257"/>
    <lineage>
        <taxon>Bacteria</taxon>
        <taxon>Bacillati</taxon>
        <taxon>Bacillota</taxon>
        <taxon>Clostridia</taxon>
        <taxon>Lachnospirales</taxon>
        <taxon>Lachnospiraceae</taxon>
        <taxon>Lacrimispora</taxon>
    </lineage>
</organism>
<comment type="caution">
    <text evidence="1">The sequence shown here is derived from an EMBL/GenBank/DDBJ whole genome shotgun (WGS) entry which is preliminary data.</text>
</comment>
<dbReference type="AlphaFoldDB" id="A0A3E2N9D2"/>
<dbReference type="OrthoDB" id="2083238at2"/>